<feature type="transmembrane region" description="Helical" evidence="1">
    <location>
        <begin position="29"/>
        <end position="45"/>
    </location>
</feature>
<keyword evidence="1" id="KW-0472">Membrane</keyword>
<feature type="transmembrane region" description="Helical" evidence="1">
    <location>
        <begin position="76"/>
        <end position="97"/>
    </location>
</feature>
<accession>A0ABN2RXT5</accession>
<sequence>MHRITSSLIAAAVIGQLVGQLGWIDPLFVPLVLLGPIVTGAVAAGRRIAYLWIAVVWCSAGVAMAWSDWVVNHEDVAFHLALAVLMPLLAGIGFGAVRLATRSRRQPAA</sequence>
<keyword evidence="1" id="KW-1133">Transmembrane helix</keyword>
<gene>
    <name evidence="2" type="ORF">GCM10009798_42540</name>
</gene>
<dbReference type="EMBL" id="BAAAPB010000008">
    <property type="protein sequence ID" value="GAA1976819.1"/>
    <property type="molecule type" value="Genomic_DNA"/>
</dbReference>
<dbReference type="Proteomes" id="UP001500571">
    <property type="component" value="Unassembled WGS sequence"/>
</dbReference>
<keyword evidence="3" id="KW-1185">Reference proteome</keyword>
<name>A0ABN2RXT5_9ACTN</name>
<evidence type="ECO:0000313" key="3">
    <source>
        <dbReference type="Proteomes" id="UP001500571"/>
    </source>
</evidence>
<comment type="caution">
    <text evidence="2">The sequence shown here is derived from an EMBL/GenBank/DDBJ whole genome shotgun (WGS) entry which is preliminary data.</text>
</comment>
<feature type="transmembrane region" description="Helical" evidence="1">
    <location>
        <begin position="50"/>
        <end position="70"/>
    </location>
</feature>
<reference evidence="2 3" key="1">
    <citation type="journal article" date="2019" name="Int. J. Syst. Evol. Microbiol.">
        <title>The Global Catalogue of Microorganisms (GCM) 10K type strain sequencing project: providing services to taxonomists for standard genome sequencing and annotation.</title>
        <authorList>
            <consortium name="The Broad Institute Genomics Platform"/>
            <consortium name="The Broad Institute Genome Sequencing Center for Infectious Disease"/>
            <person name="Wu L."/>
            <person name="Ma J."/>
        </authorList>
    </citation>
    <scope>NUCLEOTIDE SEQUENCE [LARGE SCALE GENOMIC DNA]</scope>
    <source>
        <strain evidence="2 3">JCM 15309</strain>
    </source>
</reference>
<protein>
    <submittedName>
        <fullName evidence="2">Uncharacterized protein</fullName>
    </submittedName>
</protein>
<organism evidence="2 3">
    <name type="scientific">Nocardioides panacihumi</name>
    <dbReference type="NCBI Taxonomy" id="400774"/>
    <lineage>
        <taxon>Bacteria</taxon>
        <taxon>Bacillati</taxon>
        <taxon>Actinomycetota</taxon>
        <taxon>Actinomycetes</taxon>
        <taxon>Propionibacteriales</taxon>
        <taxon>Nocardioidaceae</taxon>
        <taxon>Nocardioides</taxon>
    </lineage>
</organism>
<keyword evidence="1" id="KW-0812">Transmembrane</keyword>
<dbReference type="RefSeq" id="WP_344048436.1">
    <property type="nucleotide sequence ID" value="NZ_BAAAPB010000008.1"/>
</dbReference>
<evidence type="ECO:0000313" key="2">
    <source>
        <dbReference type="EMBL" id="GAA1976819.1"/>
    </source>
</evidence>
<proteinExistence type="predicted"/>
<evidence type="ECO:0000256" key="1">
    <source>
        <dbReference type="SAM" id="Phobius"/>
    </source>
</evidence>